<comment type="function">
    <text evidence="9">Part of TspanC8 subgroup, composed of 6 members that interact with the transmembrane metalloprotease ADAM10. This interaction is required for ADAM10 exit from the endoplasmic reticulum and for enzymatic maturation and trafficking to the cell surface as well as substrate specificity. Different TspanC8/ADAM10 complexes have distinct substrates.</text>
</comment>
<evidence type="ECO:0000313" key="15">
    <source>
        <dbReference type="Proteomes" id="UP000694620"/>
    </source>
</evidence>
<gene>
    <name evidence="14" type="primary">TSPAN10</name>
    <name evidence="14" type="synonym">tspan10</name>
</gene>
<evidence type="ECO:0000256" key="11">
    <source>
        <dbReference type="ARBA" id="ARBA00073330"/>
    </source>
</evidence>
<keyword evidence="3" id="KW-1003">Cell membrane</keyword>
<reference evidence="14" key="2">
    <citation type="submission" date="2025-08" db="UniProtKB">
        <authorList>
            <consortium name="Ensembl"/>
        </authorList>
    </citation>
    <scope>IDENTIFICATION</scope>
</reference>
<evidence type="ECO:0000313" key="14">
    <source>
        <dbReference type="Ensembl" id="ENSECRP00000028609.1"/>
    </source>
</evidence>
<dbReference type="FunFam" id="1.10.1450.10:FF:000033">
    <property type="entry name" value="Tetraspanin"/>
    <property type="match status" value="1"/>
</dbReference>
<comment type="similarity">
    <text evidence="2">Belongs to the tetraspanin (TM4SF) family.</text>
</comment>
<evidence type="ECO:0000256" key="4">
    <source>
        <dbReference type="ARBA" id="ARBA00022692"/>
    </source>
</evidence>
<keyword evidence="15" id="KW-1185">Reference proteome</keyword>
<evidence type="ECO:0000256" key="6">
    <source>
        <dbReference type="ARBA" id="ARBA00023136"/>
    </source>
</evidence>
<dbReference type="InterPro" id="IPR008952">
    <property type="entry name" value="Tetraspanin_EC2_sf"/>
</dbReference>
<feature type="transmembrane region" description="Helical" evidence="13">
    <location>
        <begin position="119"/>
        <end position="143"/>
    </location>
</feature>
<feature type="transmembrane region" description="Helical" evidence="13">
    <location>
        <begin position="196"/>
        <end position="215"/>
    </location>
</feature>
<keyword evidence="7" id="KW-1015">Disulfide bond</keyword>
<keyword evidence="6 13" id="KW-0472">Membrane</keyword>
<feature type="transmembrane region" description="Helical" evidence="13">
    <location>
        <begin position="163"/>
        <end position="184"/>
    </location>
</feature>
<comment type="subunit">
    <text evidence="10">Interacts with ADAM10.</text>
</comment>
<dbReference type="Pfam" id="PF00335">
    <property type="entry name" value="Tetraspanin"/>
    <property type="match status" value="1"/>
</dbReference>
<reference evidence="14" key="1">
    <citation type="submission" date="2021-06" db="EMBL/GenBank/DDBJ databases">
        <authorList>
            <consortium name="Wellcome Sanger Institute Data Sharing"/>
        </authorList>
    </citation>
    <scope>NUCLEOTIDE SEQUENCE [LARGE SCALE GENOMIC DNA]</scope>
</reference>
<evidence type="ECO:0000256" key="2">
    <source>
        <dbReference type="ARBA" id="ARBA00006840"/>
    </source>
</evidence>
<dbReference type="CDD" id="cd03167">
    <property type="entry name" value="oculospanin_like_LEL"/>
    <property type="match status" value="1"/>
</dbReference>
<dbReference type="Gene3D" id="1.10.1450.10">
    <property type="entry name" value="Tetraspanin"/>
    <property type="match status" value="1"/>
</dbReference>
<dbReference type="AlphaFoldDB" id="A0A8C4TA76"/>
<evidence type="ECO:0000256" key="8">
    <source>
        <dbReference type="ARBA" id="ARBA00023180"/>
    </source>
</evidence>
<dbReference type="PANTHER" id="PTHR19282:SF550">
    <property type="entry name" value="TETRASPANIN-10"/>
    <property type="match status" value="1"/>
</dbReference>
<dbReference type="Ensembl" id="ENSECRT00000029218.1">
    <property type="protein sequence ID" value="ENSECRP00000028609.1"/>
    <property type="gene ID" value="ENSECRG00000019380.1"/>
</dbReference>
<organism evidence="14 15">
    <name type="scientific">Erpetoichthys calabaricus</name>
    <name type="common">Rope fish</name>
    <name type="synonym">Calamoichthys calabaricus</name>
    <dbReference type="NCBI Taxonomy" id="27687"/>
    <lineage>
        <taxon>Eukaryota</taxon>
        <taxon>Metazoa</taxon>
        <taxon>Chordata</taxon>
        <taxon>Craniata</taxon>
        <taxon>Vertebrata</taxon>
        <taxon>Euteleostomi</taxon>
        <taxon>Actinopterygii</taxon>
        <taxon>Polypteriformes</taxon>
        <taxon>Polypteridae</taxon>
        <taxon>Erpetoichthys</taxon>
    </lineage>
</organism>
<dbReference type="GO" id="GO:0019899">
    <property type="term" value="F:enzyme binding"/>
    <property type="evidence" value="ECO:0007669"/>
    <property type="project" value="UniProtKB-ARBA"/>
</dbReference>
<feature type="transmembrane region" description="Helical" evidence="13">
    <location>
        <begin position="332"/>
        <end position="353"/>
    </location>
</feature>
<dbReference type="PANTHER" id="PTHR19282">
    <property type="entry name" value="TETRASPANIN"/>
    <property type="match status" value="1"/>
</dbReference>
<dbReference type="GeneTree" id="ENSGT00940000160874"/>
<evidence type="ECO:0000256" key="9">
    <source>
        <dbReference type="ARBA" id="ARBA00056995"/>
    </source>
</evidence>
<accession>A0A8C4TA76</accession>
<dbReference type="Proteomes" id="UP000694620">
    <property type="component" value="Chromosome 14"/>
</dbReference>
<comment type="subcellular location">
    <subcellularLocation>
        <location evidence="1">Cell membrane</location>
        <topology evidence="1">Multi-pass membrane protein</topology>
    </subcellularLocation>
</comment>
<dbReference type="GO" id="GO:0005886">
    <property type="term" value="C:plasma membrane"/>
    <property type="evidence" value="ECO:0007669"/>
    <property type="project" value="UniProtKB-SubCell"/>
</dbReference>
<sequence>MQGKKSLKMEGYPFLKNFWKKNVNQEPTETSPLVPKDGNWHAATYGIAHKECPTVHCWETQQDSFTKDEGPRETSEKFSWNQIWLLQHRRNFNTEHLCLLPAKQWNQKPISVSSCCVKYILVISNLLLSLLGLLLLAIGVWGLADKGSFAQERIGHLGADPMLALLLLGLIIFSLTFAGCLGALRENEGLLRIFSWAVMVLIAVEVLAGIVAYFLRSQINGYLRSSLLSSVRLYQDDADLRFIMDEIQVALQCCGADTYRDWELNMYFNCTAPGILACGVPASCCINPLENGTVWNSQCGLGIQQLDEFTVQSIIYMGGCLGGLSHWLQGNAFNMAVAGVVLLAVQALGLILASHLLGDIKSIKAGWQQPYDNK</sequence>
<evidence type="ECO:0000256" key="13">
    <source>
        <dbReference type="SAM" id="Phobius"/>
    </source>
</evidence>
<name>A0A8C4TA76_ERPCA</name>
<evidence type="ECO:0000256" key="7">
    <source>
        <dbReference type="ARBA" id="ARBA00023157"/>
    </source>
</evidence>
<evidence type="ECO:0000256" key="10">
    <source>
        <dbReference type="ARBA" id="ARBA00065402"/>
    </source>
</evidence>
<dbReference type="PRINTS" id="PR00259">
    <property type="entry name" value="TMFOUR"/>
</dbReference>
<protein>
    <recommendedName>
        <fullName evidence="11">Tetraspanin-10</fullName>
    </recommendedName>
    <alternativeName>
        <fullName evidence="12">Oculospanin</fullName>
    </alternativeName>
</protein>
<keyword evidence="4 13" id="KW-0812">Transmembrane</keyword>
<evidence type="ECO:0000256" key="3">
    <source>
        <dbReference type="ARBA" id="ARBA00022475"/>
    </source>
</evidence>
<dbReference type="InterPro" id="IPR018499">
    <property type="entry name" value="Tetraspanin/Peripherin"/>
</dbReference>
<keyword evidence="5 13" id="KW-1133">Transmembrane helix</keyword>
<reference evidence="14" key="3">
    <citation type="submission" date="2025-09" db="UniProtKB">
        <authorList>
            <consortium name="Ensembl"/>
        </authorList>
    </citation>
    <scope>IDENTIFICATION</scope>
</reference>
<dbReference type="SUPFAM" id="SSF48652">
    <property type="entry name" value="Tetraspanin"/>
    <property type="match status" value="1"/>
</dbReference>
<evidence type="ECO:0000256" key="1">
    <source>
        <dbReference type="ARBA" id="ARBA00004651"/>
    </source>
</evidence>
<proteinExistence type="inferred from homology"/>
<evidence type="ECO:0000256" key="12">
    <source>
        <dbReference type="ARBA" id="ARBA00083961"/>
    </source>
</evidence>
<evidence type="ECO:0000256" key="5">
    <source>
        <dbReference type="ARBA" id="ARBA00022989"/>
    </source>
</evidence>
<keyword evidence="8" id="KW-0325">Glycoprotein</keyword>